<dbReference type="PANTHER" id="PTHR41282:SF1">
    <property type="entry name" value="CONSERVED TRANSMEMBRANE PROTEIN-RELATED"/>
    <property type="match status" value="1"/>
</dbReference>
<dbReference type="Pfam" id="PF12811">
    <property type="entry name" value="BaxI_1"/>
    <property type="match status" value="1"/>
</dbReference>
<keyword evidence="2" id="KW-0472">Membrane</keyword>
<evidence type="ECO:0000313" key="3">
    <source>
        <dbReference type="EMBL" id="OLZ53536.1"/>
    </source>
</evidence>
<evidence type="ECO:0008006" key="5">
    <source>
        <dbReference type="Google" id="ProtNLM"/>
    </source>
</evidence>
<evidence type="ECO:0000256" key="2">
    <source>
        <dbReference type="SAM" id="Phobius"/>
    </source>
</evidence>
<dbReference type="InterPro" id="IPR010539">
    <property type="entry name" value="BaxI_1-like"/>
</dbReference>
<evidence type="ECO:0000256" key="1">
    <source>
        <dbReference type="SAM" id="MobiDB-lite"/>
    </source>
</evidence>
<feature type="transmembrane region" description="Helical" evidence="2">
    <location>
        <begin position="148"/>
        <end position="170"/>
    </location>
</feature>
<dbReference type="EMBL" id="MQUQ01000005">
    <property type="protein sequence ID" value="OLZ53536.1"/>
    <property type="molecule type" value="Genomic_DNA"/>
</dbReference>
<gene>
    <name evidence="3" type="ORF">BS329_12235</name>
</gene>
<dbReference type="OrthoDB" id="116480at2"/>
<dbReference type="PANTHER" id="PTHR41282">
    <property type="entry name" value="CONSERVED TRANSMEMBRANE PROTEIN-RELATED"/>
    <property type="match status" value="1"/>
</dbReference>
<feature type="transmembrane region" description="Helical" evidence="2">
    <location>
        <begin position="89"/>
        <end position="115"/>
    </location>
</feature>
<comment type="caution">
    <text evidence="3">The sequence shown here is derived from an EMBL/GenBank/DDBJ whole genome shotgun (WGS) entry which is preliminary data.</text>
</comment>
<keyword evidence="4" id="KW-1185">Reference proteome</keyword>
<dbReference type="RefSeq" id="WP_076159482.1">
    <property type="nucleotide sequence ID" value="NZ_JBEZVB010000001.1"/>
</dbReference>
<reference evidence="3 4" key="1">
    <citation type="submission" date="2016-01" db="EMBL/GenBank/DDBJ databases">
        <title>Amycolatopsis coloradensis genome sequencing and assembly.</title>
        <authorList>
            <person name="Mayilraj S."/>
        </authorList>
    </citation>
    <scope>NUCLEOTIDE SEQUENCE [LARGE SCALE GENOMIC DNA]</scope>
    <source>
        <strain evidence="3 4">DSM 44225</strain>
    </source>
</reference>
<feature type="transmembrane region" description="Helical" evidence="2">
    <location>
        <begin position="182"/>
        <end position="206"/>
    </location>
</feature>
<sequence length="279" mass="29372">MRSSSNPAFRNLPRGAAEYGPNVGFNQPQGGVPGYGPPQTSAGADDRPMTVDDVVIKTALSLGTALVTGVLTAIWAISQIPLSASGKILGIPGAVIGALVGSMIVGLVISLVIIFKKMPSGPLTLAYSAVEGVFLGAISGLFEALYPGIALQAIVGTAGVFIAMLVVYKTGAVKVTPKLTKWIIGAVVGVAIMMLVNLVTSLFFGFNPLRDGGPIAIIFSLVVIGVAAFSFLLDFDQADRMIREGTPSKWSWYVAFGLMTTLVWLYLEILRLLSYFQND</sequence>
<protein>
    <recommendedName>
        <fullName evidence="5">Bax inhibitor 1 like family protein</fullName>
    </recommendedName>
</protein>
<feature type="transmembrane region" description="Helical" evidence="2">
    <location>
        <begin position="253"/>
        <end position="276"/>
    </location>
</feature>
<evidence type="ECO:0000313" key="4">
    <source>
        <dbReference type="Proteomes" id="UP000187486"/>
    </source>
</evidence>
<feature type="region of interest" description="Disordered" evidence="1">
    <location>
        <begin position="28"/>
        <end position="47"/>
    </location>
</feature>
<dbReference type="AlphaFoldDB" id="A0A1R0KX46"/>
<keyword evidence="2" id="KW-0812">Transmembrane</keyword>
<feature type="transmembrane region" description="Helical" evidence="2">
    <location>
        <begin position="54"/>
        <end position="77"/>
    </location>
</feature>
<dbReference type="Proteomes" id="UP000187486">
    <property type="component" value="Unassembled WGS sequence"/>
</dbReference>
<name>A0A1R0KX46_9PSEU</name>
<dbReference type="STRING" id="76021.BS329_12235"/>
<keyword evidence="2" id="KW-1133">Transmembrane helix</keyword>
<accession>A0A1R0KX46</accession>
<proteinExistence type="predicted"/>
<feature type="transmembrane region" description="Helical" evidence="2">
    <location>
        <begin position="122"/>
        <end position="142"/>
    </location>
</feature>
<dbReference type="PIRSF" id="PIRSF009160">
    <property type="entry name" value="UCP009160"/>
    <property type="match status" value="1"/>
</dbReference>
<feature type="transmembrane region" description="Helical" evidence="2">
    <location>
        <begin position="212"/>
        <end position="233"/>
    </location>
</feature>
<organism evidence="3 4">
    <name type="scientific">Amycolatopsis coloradensis</name>
    <dbReference type="NCBI Taxonomy" id="76021"/>
    <lineage>
        <taxon>Bacteria</taxon>
        <taxon>Bacillati</taxon>
        <taxon>Actinomycetota</taxon>
        <taxon>Actinomycetes</taxon>
        <taxon>Pseudonocardiales</taxon>
        <taxon>Pseudonocardiaceae</taxon>
        <taxon>Amycolatopsis</taxon>
    </lineage>
</organism>